<evidence type="ECO:0000259" key="10">
    <source>
        <dbReference type="PROSITE" id="PS51175"/>
    </source>
</evidence>
<keyword evidence="9" id="KW-1133">Transmembrane helix</keyword>
<sequence>MLNVAAGTLASAAPRPPKLFANVAQGPTPVERASNDGLDTFCVTANTVRQHEVDVADTPHLPTSCRTGAFQDRSTRPAHRQVPAFHVSDHTNVDRRPGRPGGDAPQNKENPVDRQRPQRPGRRTAAVLAAVGALLAAGLAATPAATAAEPNLITNPGFEDGLTGWAVNSGNPTDGATLSPTGDAHSGTGAVLVTGRRTTGSGPAQDLAGKVHAGRTYTISARVKYENPDSPATKQFFVTMHYGGSTYTNLGTGTVPRGQWGLLQGTFTIPAGQDVTTPRVFVETPWVADPAAAPATHLMDFKVDDVVLREFVPSTTIEVLAKNPGEGNPLISHKFGADGNAFVHGGRVYVYMTNDTQVYNPGPDGTSPTNTYGGINTITVISSDDLVNWTDHGEIPVAGPNGLAKYASQSWAPAVESRVVGGVEKFFLYFANNGAATGVLVGDSPLGPWRDERGSLLITAQTPGASDGRNWLFDPGVFVDDDGQGYLYFGGGGNDGSNSAENTNHPKSTRVIKLGDDMISTEGAAQTIDAPLVFEAGHVFKRGGKYYYSYSSNFGFGGPIDPNGPPTGAIAYLMADDPMGPWTPETYAGVIFKNPGVYFGAGGNNHQSVFEFNGDYYFTYHAQTVNRRITGGATQGFRSPHIAKLEFNADGTIKEVLGTFDGVEQVRRLDPYREIEAETIAWQQGLATKRLTAPNDVPDLALHDVDNGDWTSLSSVDFGTGATGVSARVRPLVAGAGVQVRLDDRTGPVVATIPVDGPAGEWTEVGTDLDGVSGVHDVYFTFVGPDGRDLVEVDSWRFTAPSLRVDGAADTRCAGRNVKLTVRVTNDDSVPVDFAVDTPYGAKSLGGVKPGQSRAHPFTVHSPTLPAGVATVTATAKVDGRDVSVGLQVPYEARSCR</sequence>
<dbReference type="GO" id="GO:0004553">
    <property type="term" value="F:hydrolase activity, hydrolyzing O-glycosyl compounds"/>
    <property type="evidence" value="ECO:0007669"/>
    <property type="project" value="InterPro"/>
</dbReference>
<feature type="transmembrane region" description="Helical" evidence="9">
    <location>
        <begin position="124"/>
        <end position="145"/>
    </location>
</feature>
<protein>
    <submittedName>
        <fullName evidence="11">Carbohydrate-binding protein</fullName>
    </submittedName>
</protein>
<accession>A0A5Q0H5A6</accession>
<feature type="site" description="Important for catalytic activity, responsible for pKa modulation of the active site Glu and correct orientation of both the proton donor and substrate" evidence="7">
    <location>
        <position position="474"/>
    </location>
</feature>
<evidence type="ECO:0000256" key="1">
    <source>
        <dbReference type="ARBA" id="ARBA00009865"/>
    </source>
</evidence>
<dbReference type="InterPro" id="IPR023296">
    <property type="entry name" value="Glyco_hydro_beta-prop_sf"/>
</dbReference>
<dbReference type="PANTHER" id="PTHR43772">
    <property type="entry name" value="ENDO-1,4-BETA-XYLANASE"/>
    <property type="match status" value="1"/>
</dbReference>
<name>A0A5Q0H5A6_SACSY</name>
<dbReference type="InterPro" id="IPR006710">
    <property type="entry name" value="Glyco_hydro_43"/>
</dbReference>
<dbReference type="Pfam" id="PF04616">
    <property type="entry name" value="Glyco_hydro_43"/>
    <property type="match status" value="1"/>
</dbReference>
<evidence type="ECO:0000256" key="8">
    <source>
        <dbReference type="SAM" id="MobiDB-lite"/>
    </source>
</evidence>
<dbReference type="InterPro" id="IPR003305">
    <property type="entry name" value="CenC_carb-bd"/>
</dbReference>
<evidence type="ECO:0000256" key="5">
    <source>
        <dbReference type="ARBA" id="ARBA00023277"/>
    </source>
</evidence>
<dbReference type="InterPro" id="IPR005084">
    <property type="entry name" value="CBM6"/>
</dbReference>
<keyword evidence="12" id="KW-1185">Reference proteome</keyword>
<keyword evidence="4" id="KW-0378">Hydrolase</keyword>
<proteinExistence type="inferred from homology"/>
<evidence type="ECO:0000256" key="7">
    <source>
        <dbReference type="PIRSR" id="PIRSR606710-2"/>
    </source>
</evidence>
<dbReference type="Pfam" id="PF02018">
    <property type="entry name" value="CBM_4_9"/>
    <property type="match status" value="1"/>
</dbReference>
<dbReference type="Gene3D" id="2.115.10.20">
    <property type="entry name" value="Glycosyl hydrolase domain, family 43"/>
    <property type="match status" value="1"/>
</dbReference>
<organism evidence="11 12">
    <name type="scientific">Saccharothrix syringae</name>
    <name type="common">Nocardiopsis syringae</name>
    <dbReference type="NCBI Taxonomy" id="103733"/>
    <lineage>
        <taxon>Bacteria</taxon>
        <taxon>Bacillati</taxon>
        <taxon>Actinomycetota</taxon>
        <taxon>Actinomycetes</taxon>
        <taxon>Pseudonocardiales</taxon>
        <taxon>Pseudonocardiaceae</taxon>
        <taxon>Saccharothrix</taxon>
    </lineage>
</organism>
<keyword evidence="9" id="KW-0472">Membrane</keyword>
<dbReference type="GO" id="GO:0030246">
    <property type="term" value="F:carbohydrate binding"/>
    <property type="evidence" value="ECO:0007669"/>
    <property type="project" value="InterPro"/>
</dbReference>
<comment type="similarity">
    <text evidence="1">Belongs to the glycosyl hydrolase 43 family.</text>
</comment>
<reference evidence="12" key="1">
    <citation type="journal article" date="2021" name="Curr. Microbiol.">
        <title>Complete genome of nocamycin-producing strain Saccharothrix syringae NRRL B-16468 reveals the biosynthetic potential for secondary metabolites.</title>
        <authorList>
            <person name="Mo X."/>
            <person name="Yang S."/>
        </authorList>
    </citation>
    <scope>NUCLEOTIDE SEQUENCE [LARGE SCALE GENOMIC DNA]</scope>
    <source>
        <strain evidence="12">ATCC 51364 / DSM 43886 / JCM 6844 / KCTC 9398 / NBRC 14523 / NRRL B-16468 / INA 2240</strain>
    </source>
</reference>
<dbReference type="GO" id="GO:0045493">
    <property type="term" value="P:xylan catabolic process"/>
    <property type="evidence" value="ECO:0007669"/>
    <property type="project" value="UniProtKB-KW"/>
</dbReference>
<gene>
    <name evidence="11" type="ORF">EKG83_29215</name>
</gene>
<evidence type="ECO:0000256" key="6">
    <source>
        <dbReference type="ARBA" id="ARBA00023295"/>
    </source>
</evidence>
<keyword evidence="2" id="KW-0624">Polysaccharide degradation</keyword>
<feature type="compositionally biased region" description="Basic and acidic residues" evidence="8">
    <location>
        <begin position="87"/>
        <end position="97"/>
    </location>
</feature>
<feature type="region of interest" description="Disordered" evidence="8">
    <location>
        <begin position="164"/>
        <end position="188"/>
    </location>
</feature>
<dbReference type="OrthoDB" id="9758923at2"/>
<feature type="domain" description="CBM6" evidence="10">
    <location>
        <begin position="673"/>
        <end position="799"/>
    </location>
</feature>
<evidence type="ECO:0000313" key="12">
    <source>
        <dbReference type="Proteomes" id="UP000325787"/>
    </source>
</evidence>
<feature type="region of interest" description="Disordered" evidence="8">
    <location>
        <begin position="59"/>
        <end position="123"/>
    </location>
</feature>
<dbReference type="Proteomes" id="UP000325787">
    <property type="component" value="Chromosome"/>
</dbReference>
<evidence type="ECO:0000256" key="4">
    <source>
        <dbReference type="ARBA" id="ARBA00022801"/>
    </source>
</evidence>
<dbReference type="Pfam" id="PF03422">
    <property type="entry name" value="CBM_6"/>
    <property type="match status" value="1"/>
</dbReference>
<dbReference type="CDD" id="cd09003">
    <property type="entry name" value="GH43_XynD-like"/>
    <property type="match status" value="1"/>
</dbReference>
<dbReference type="InterPro" id="IPR006584">
    <property type="entry name" value="Cellulose-bd_IV"/>
</dbReference>
<dbReference type="AlphaFoldDB" id="A0A5Q0H5A6"/>
<dbReference type="InterPro" id="IPR052176">
    <property type="entry name" value="Glycosyl_Hydrlase_43_Enz"/>
</dbReference>
<keyword evidence="3" id="KW-0732">Signal</keyword>
<dbReference type="PANTHER" id="PTHR43772:SF2">
    <property type="entry name" value="PUTATIVE (AFU_ORTHOLOGUE AFUA_2G04480)-RELATED"/>
    <property type="match status" value="1"/>
</dbReference>
<dbReference type="SUPFAM" id="SSF49785">
    <property type="entry name" value="Galactose-binding domain-like"/>
    <property type="match status" value="2"/>
</dbReference>
<feature type="compositionally biased region" description="Polar residues" evidence="8">
    <location>
        <begin position="166"/>
        <end position="180"/>
    </location>
</feature>
<dbReference type="SMART" id="SM00606">
    <property type="entry name" value="CBD_IV"/>
    <property type="match status" value="1"/>
</dbReference>
<dbReference type="CDD" id="cd04084">
    <property type="entry name" value="CBM6_xylanase-like"/>
    <property type="match status" value="1"/>
</dbReference>
<keyword evidence="9" id="KW-0812">Transmembrane</keyword>
<keyword evidence="5" id="KW-0119">Carbohydrate metabolism</keyword>
<evidence type="ECO:0000256" key="3">
    <source>
        <dbReference type="ARBA" id="ARBA00022729"/>
    </source>
</evidence>
<dbReference type="KEGG" id="ssyi:EKG83_29215"/>
<dbReference type="Gene3D" id="2.60.120.260">
    <property type="entry name" value="Galactose-binding domain-like"/>
    <property type="match status" value="2"/>
</dbReference>
<evidence type="ECO:0000256" key="9">
    <source>
        <dbReference type="SAM" id="Phobius"/>
    </source>
</evidence>
<dbReference type="PROSITE" id="PS51175">
    <property type="entry name" value="CBM6"/>
    <property type="match status" value="1"/>
</dbReference>
<dbReference type="SUPFAM" id="SSF75005">
    <property type="entry name" value="Arabinanase/levansucrase/invertase"/>
    <property type="match status" value="1"/>
</dbReference>
<dbReference type="EMBL" id="CP034550">
    <property type="protein sequence ID" value="QFZ20922.1"/>
    <property type="molecule type" value="Genomic_DNA"/>
</dbReference>
<evidence type="ECO:0000256" key="2">
    <source>
        <dbReference type="ARBA" id="ARBA00022651"/>
    </source>
</evidence>
<evidence type="ECO:0000313" key="11">
    <source>
        <dbReference type="EMBL" id="QFZ20922.1"/>
    </source>
</evidence>
<keyword evidence="2" id="KW-0858">Xylan degradation</keyword>
<dbReference type="InterPro" id="IPR008979">
    <property type="entry name" value="Galactose-bd-like_sf"/>
</dbReference>
<keyword evidence="6" id="KW-0326">Glycosidase</keyword>